<organism evidence="8 9">
    <name type="scientific">Kribbella deserti</name>
    <dbReference type="NCBI Taxonomy" id="1926257"/>
    <lineage>
        <taxon>Bacteria</taxon>
        <taxon>Bacillati</taxon>
        <taxon>Actinomycetota</taxon>
        <taxon>Actinomycetes</taxon>
        <taxon>Propionibacteriales</taxon>
        <taxon>Kribbellaceae</taxon>
        <taxon>Kribbella</taxon>
    </lineage>
</organism>
<dbReference type="InterPro" id="IPR013154">
    <property type="entry name" value="ADH-like_N"/>
</dbReference>
<reference evidence="8 9" key="1">
    <citation type="submission" date="2024-09" db="EMBL/GenBank/DDBJ databases">
        <authorList>
            <person name="Sun Q."/>
            <person name="Mori K."/>
        </authorList>
    </citation>
    <scope>NUCLEOTIDE SEQUENCE [LARGE SCALE GENOMIC DNA]</scope>
    <source>
        <strain evidence="8 9">CGMCC 1.15906</strain>
    </source>
</reference>
<keyword evidence="6" id="KW-0007">Acetylation</keyword>
<comment type="caution">
    <text evidence="8">The sequence shown here is derived from an EMBL/GenBank/DDBJ whole genome shotgun (WGS) entry which is preliminary data.</text>
</comment>
<evidence type="ECO:0000313" key="9">
    <source>
        <dbReference type="Proteomes" id="UP001589890"/>
    </source>
</evidence>
<dbReference type="PROSITE" id="PS01162">
    <property type="entry name" value="QOR_ZETA_CRYSTAL"/>
    <property type="match status" value="1"/>
</dbReference>
<keyword evidence="3" id="KW-0963">Cytoplasm</keyword>
<dbReference type="SUPFAM" id="SSF50129">
    <property type="entry name" value="GroES-like"/>
    <property type="match status" value="1"/>
</dbReference>
<evidence type="ECO:0000313" key="8">
    <source>
        <dbReference type="EMBL" id="MFC0626412.1"/>
    </source>
</evidence>
<comment type="subunit">
    <text evidence="2">Homotetramer.</text>
</comment>
<sequence length="323" mass="32976">MRAAVVTRFGGPEVIETQEWPEPVARAGQVVLDVVAADVIFVETQIRAGLHGDFFTVEPPYVPGSSVGGTVRSVGEGVDPAWIGKKVVARPEGFGSHAEQVAVPAAALSEVPEGLWLTEAVAGAGDAWTALVAFDRSGTKPGDSVLITAAAGGMGVLLIQLAKAAGATVIGAARGQAKLDLIKAQGADLAIDYSEPGWQKKVLDATDGKGVRIAFEGAGGETGGQAFQTVAPGGWISAHGAASGEFASIDPAEADRKGITVGGIAELQPTPGQADELNEQVLTALATGRLKPVIDRTFRLDEVGAAHEAIEARTLLGKALIVP</sequence>
<dbReference type="InterPro" id="IPR002364">
    <property type="entry name" value="Quin_OxRdtase/zeta-crystal_CS"/>
</dbReference>
<dbReference type="InterPro" id="IPR051603">
    <property type="entry name" value="Zinc-ADH_QOR/CCCR"/>
</dbReference>
<dbReference type="Proteomes" id="UP001589890">
    <property type="component" value="Unassembled WGS sequence"/>
</dbReference>
<dbReference type="EMBL" id="JBHLTC010000024">
    <property type="protein sequence ID" value="MFC0626412.1"/>
    <property type="molecule type" value="Genomic_DNA"/>
</dbReference>
<evidence type="ECO:0000256" key="4">
    <source>
        <dbReference type="ARBA" id="ARBA00022857"/>
    </source>
</evidence>
<gene>
    <name evidence="8" type="ORF">ACFFGN_20200</name>
</gene>
<protein>
    <submittedName>
        <fullName evidence="8">Zinc-binding dehydrogenase</fullName>
    </submittedName>
</protein>
<dbReference type="InterPro" id="IPR036291">
    <property type="entry name" value="NAD(P)-bd_dom_sf"/>
</dbReference>
<comment type="subcellular location">
    <subcellularLocation>
        <location evidence="1">Cytoplasm</location>
    </subcellularLocation>
</comment>
<name>A0ABV6QP42_9ACTN</name>
<evidence type="ECO:0000256" key="2">
    <source>
        <dbReference type="ARBA" id="ARBA00011881"/>
    </source>
</evidence>
<dbReference type="SMART" id="SM00829">
    <property type="entry name" value="PKS_ER"/>
    <property type="match status" value="1"/>
</dbReference>
<dbReference type="InterPro" id="IPR013149">
    <property type="entry name" value="ADH-like_C"/>
</dbReference>
<dbReference type="Pfam" id="PF08240">
    <property type="entry name" value="ADH_N"/>
    <property type="match status" value="1"/>
</dbReference>
<keyword evidence="5" id="KW-0694">RNA-binding</keyword>
<evidence type="ECO:0000259" key="7">
    <source>
        <dbReference type="SMART" id="SM00829"/>
    </source>
</evidence>
<dbReference type="Gene3D" id="3.90.180.10">
    <property type="entry name" value="Medium-chain alcohol dehydrogenases, catalytic domain"/>
    <property type="match status" value="1"/>
</dbReference>
<accession>A0ABV6QP42</accession>
<evidence type="ECO:0000256" key="6">
    <source>
        <dbReference type="ARBA" id="ARBA00022990"/>
    </source>
</evidence>
<dbReference type="Gene3D" id="3.40.50.720">
    <property type="entry name" value="NAD(P)-binding Rossmann-like Domain"/>
    <property type="match status" value="1"/>
</dbReference>
<dbReference type="PANTHER" id="PTHR44154:SF1">
    <property type="entry name" value="QUINONE OXIDOREDUCTASE"/>
    <property type="match status" value="1"/>
</dbReference>
<keyword evidence="9" id="KW-1185">Reference proteome</keyword>
<feature type="domain" description="Enoyl reductase (ER)" evidence="7">
    <location>
        <begin position="10"/>
        <end position="321"/>
    </location>
</feature>
<evidence type="ECO:0000256" key="3">
    <source>
        <dbReference type="ARBA" id="ARBA00022490"/>
    </source>
</evidence>
<evidence type="ECO:0000256" key="1">
    <source>
        <dbReference type="ARBA" id="ARBA00004496"/>
    </source>
</evidence>
<dbReference type="InterPro" id="IPR011032">
    <property type="entry name" value="GroES-like_sf"/>
</dbReference>
<keyword evidence="4" id="KW-0521">NADP</keyword>
<dbReference type="SUPFAM" id="SSF51735">
    <property type="entry name" value="NAD(P)-binding Rossmann-fold domains"/>
    <property type="match status" value="1"/>
</dbReference>
<dbReference type="InterPro" id="IPR020843">
    <property type="entry name" value="ER"/>
</dbReference>
<proteinExistence type="predicted"/>
<dbReference type="RefSeq" id="WP_380049870.1">
    <property type="nucleotide sequence ID" value="NZ_JBHLTC010000024.1"/>
</dbReference>
<evidence type="ECO:0000256" key="5">
    <source>
        <dbReference type="ARBA" id="ARBA00022884"/>
    </source>
</evidence>
<dbReference type="Pfam" id="PF00107">
    <property type="entry name" value="ADH_zinc_N"/>
    <property type="match status" value="1"/>
</dbReference>
<dbReference type="PANTHER" id="PTHR44154">
    <property type="entry name" value="QUINONE OXIDOREDUCTASE"/>
    <property type="match status" value="1"/>
</dbReference>